<proteinExistence type="predicted"/>
<evidence type="ECO:0000313" key="1">
    <source>
        <dbReference type="EMBL" id="GGY98542.1"/>
    </source>
</evidence>
<evidence type="ECO:0000313" key="2">
    <source>
        <dbReference type="Proteomes" id="UP000648075"/>
    </source>
</evidence>
<dbReference type="EMBL" id="BMZA01000002">
    <property type="protein sequence ID" value="GGY98542.1"/>
    <property type="molecule type" value="Genomic_DNA"/>
</dbReference>
<name>A0A918PCT4_9SPHN</name>
<comment type="caution">
    <text evidence="1">The sequence shown here is derived from an EMBL/GenBank/DDBJ whole genome shotgun (WGS) entry which is preliminary data.</text>
</comment>
<organism evidence="1 2">
    <name type="scientific">Novosphingobium colocasiae</name>
    <dbReference type="NCBI Taxonomy" id="1256513"/>
    <lineage>
        <taxon>Bacteria</taxon>
        <taxon>Pseudomonadati</taxon>
        <taxon>Pseudomonadota</taxon>
        <taxon>Alphaproteobacteria</taxon>
        <taxon>Sphingomonadales</taxon>
        <taxon>Sphingomonadaceae</taxon>
        <taxon>Novosphingobium</taxon>
    </lineage>
</organism>
<sequence>MGLLKRTILVLVMLAVLWFGAHIYAAWRIRTALIEGGMNEKAAACMSRRLSKRLTLWQMHKLEAFQEEKPTIGGLVRAARRIDDAKVVLVTTSSAALCTTGLAR</sequence>
<keyword evidence="2" id="KW-1185">Reference proteome</keyword>
<reference evidence="1" key="2">
    <citation type="submission" date="2020-09" db="EMBL/GenBank/DDBJ databases">
        <authorList>
            <person name="Sun Q."/>
            <person name="Kim S."/>
        </authorList>
    </citation>
    <scope>NUCLEOTIDE SEQUENCE</scope>
    <source>
        <strain evidence="1">KCTC 32255</strain>
    </source>
</reference>
<protein>
    <submittedName>
        <fullName evidence="1">Uncharacterized protein</fullName>
    </submittedName>
</protein>
<reference evidence="1" key="1">
    <citation type="journal article" date="2014" name="Int. J. Syst. Evol. Microbiol.">
        <title>Complete genome sequence of Corynebacterium casei LMG S-19264T (=DSM 44701T), isolated from a smear-ripened cheese.</title>
        <authorList>
            <consortium name="US DOE Joint Genome Institute (JGI-PGF)"/>
            <person name="Walter F."/>
            <person name="Albersmeier A."/>
            <person name="Kalinowski J."/>
            <person name="Ruckert C."/>
        </authorList>
    </citation>
    <scope>NUCLEOTIDE SEQUENCE</scope>
    <source>
        <strain evidence="1">KCTC 32255</strain>
    </source>
</reference>
<gene>
    <name evidence="1" type="ORF">GCM10011614_12090</name>
</gene>
<accession>A0A918PCT4</accession>
<dbReference type="AlphaFoldDB" id="A0A918PCT4"/>
<dbReference type="Proteomes" id="UP000648075">
    <property type="component" value="Unassembled WGS sequence"/>
</dbReference>